<comment type="caution">
    <text evidence="6">The sequence shown here is derived from an EMBL/GenBank/DDBJ whole genome shotgun (WGS) entry which is preliminary data.</text>
</comment>
<evidence type="ECO:0000256" key="3">
    <source>
        <dbReference type="ARBA" id="ARBA00022691"/>
    </source>
</evidence>
<protein>
    <submittedName>
        <fullName evidence="6">DNA methyltransferase</fullName>
    </submittedName>
</protein>
<dbReference type="Proteomes" id="UP000216122">
    <property type="component" value="Unassembled WGS sequence"/>
</dbReference>
<name>A0A256VNZ1_LIMRT</name>
<evidence type="ECO:0000256" key="4">
    <source>
        <dbReference type="ARBA" id="ARBA00022747"/>
    </source>
</evidence>
<dbReference type="InterPro" id="IPR029063">
    <property type="entry name" value="SAM-dependent_MTases_sf"/>
</dbReference>
<evidence type="ECO:0000256" key="2">
    <source>
        <dbReference type="ARBA" id="ARBA00022679"/>
    </source>
</evidence>
<dbReference type="InterPro" id="IPR002941">
    <property type="entry name" value="DNA_methylase_N4/N6"/>
</dbReference>
<dbReference type="AlphaFoldDB" id="A0A256VNZ1"/>
<dbReference type="GO" id="GO:0003677">
    <property type="term" value="F:DNA binding"/>
    <property type="evidence" value="ECO:0007669"/>
    <property type="project" value="InterPro"/>
</dbReference>
<dbReference type="GO" id="GO:0032259">
    <property type="term" value="P:methylation"/>
    <property type="evidence" value="ECO:0007669"/>
    <property type="project" value="UniProtKB-KW"/>
</dbReference>
<gene>
    <name evidence="6" type="ORF">CBG21_00555</name>
</gene>
<evidence type="ECO:0000313" key="6">
    <source>
        <dbReference type="EMBL" id="OYT05281.1"/>
    </source>
</evidence>
<dbReference type="Gene3D" id="3.40.50.150">
    <property type="entry name" value="Vaccinia Virus protein VP39"/>
    <property type="match status" value="1"/>
</dbReference>
<sequence length="440" mass="51167">MGGGVDEPFLNEILAHSEISELLEPKILINAKRYDVHGECDVTQFNEQDNLIIKGNNLIALHSLKRKYSGKVNLIYFDVPFNTSNDFPYNDKYTRSTWLTFLQNRLTIAKKLLADNGSIFVHIDWHEDAYLKVLLDEVFGEDNLVNEIVWHYGSGGSYKNSFAKKHDTIFWYSKTPNYKYFPDNKMVGEKRGPQKRNNMKKNIDDDGRVYYSIKSAGKIYKYYEDDLVTPDDVWDVSILQQKDPERMGFNSQKPERLLARIIGATTKENDLVLDSFMGSATTQAVAMKMKRHFIGIEQMDYINTLSVPRLQKVINGGQEGISKKVNWQGGGSFVYAELMEKNQEFLHDLQKATDVDELNEVYQRMKLGADFDFRVDLATYENNSKRQELSFNEQKKILIRILDKNQLYYNEANIDDADVRYLISDSDYKFNKSFYEKELK</sequence>
<reference evidence="7" key="1">
    <citation type="submission" date="2017-05" db="EMBL/GenBank/DDBJ databases">
        <authorList>
            <person name="Lin X.B."/>
            <person name="Stothard P."/>
            <person name="Tasseva G."/>
            <person name="Walter J."/>
        </authorList>
    </citation>
    <scope>NUCLEOTIDE SEQUENCE [LARGE SCALE GENOMIC DNA]</scope>
    <source>
        <strain evidence="7">103v</strain>
    </source>
</reference>
<reference evidence="6 7" key="2">
    <citation type="submission" date="2017-09" db="EMBL/GenBank/DDBJ databases">
        <title>Tripartite evolution among Lactobacillus johnsonii, Lactobacillus taiwanensis, Lactobacillus reuteri and their rodent host.</title>
        <authorList>
            <person name="Wang T."/>
            <person name="Knowles S."/>
            <person name="Cheng C."/>
        </authorList>
    </citation>
    <scope>NUCLEOTIDE SEQUENCE [LARGE SCALE GENOMIC DNA]</scope>
    <source>
        <strain evidence="6 7">103v</strain>
    </source>
</reference>
<dbReference type="Pfam" id="PF01555">
    <property type="entry name" value="N6_N4_Mtase"/>
    <property type="match status" value="1"/>
</dbReference>
<dbReference type="PRINTS" id="PR00506">
    <property type="entry name" value="D21N6MTFRASE"/>
</dbReference>
<dbReference type="InterPro" id="IPR002295">
    <property type="entry name" value="N4/N6-MTase_EcoPI_Mod-like"/>
</dbReference>
<dbReference type="GO" id="GO:0008170">
    <property type="term" value="F:N-methyltransferase activity"/>
    <property type="evidence" value="ECO:0007669"/>
    <property type="project" value="InterPro"/>
</dbReference>
<dbReference type="PIRSF" id="PIRSF015855">
    <property type="entry name" value="TypeIII_Mtase_mKpnI"/>
    <property type="match status" value="1"/>
</dbReference>
<keyword evidence="1 6" id="KW-0489">Methyltransferase</keyword>
<dbReference type="GO" id="GO:0009307">
    <property type="term" value="P:DNA restriction-modification system"/>
    <property type="evidence" value="ECO:0007669"/>
    <property type="project" value="UniProtKB-KW"/>
</dbReference>
<organism evidence="6 7">
    <name type="scientific">Limosilactobacillus reuteri</name>
    <name type="common">Lactobacillus reuteri</name>
    <dbReference type="NCBI Taxonomy" id="1598"/>
    <lineage>
        <taxon>Bacteria</taxon>
        <taxon>Bacillati</taxon>
        <taxon>Bacillota</taxon>
        <taxon>Bacilli</taxon>
        <taxon>Lactobacillales</taxon>
        <taxon>Lactobacillaceae</taxon>
        <taxon>Limosilactobacillus</taxon>
    </lineage>
</organism>
<dbReference type="EMBL" id="NGQC01000013">
    <property type="protein sequence ID" value="OYT05281.1"/>
    <property type="molecule type" value="Genomic_DNA"/>
</dbReference>
<dbReference type="SUPFAM" id="SSF53335">
    <property type="entry name" value="S-adenosyl-L-methionine-dependent methyltransferases"/>
    <property type="match status" value="1"/>
</dbReference>
<keyword evidence="4" id="KW-0680">Restriction system</keyword>
<keyword evidence="2 6" id="KW-0808">Transferase</keyword>
<evidence type="ECO:0000313" key="7">
    <source>
        <dbReference type="Proteomes" id="UP000216122"/>
    </source>
</evidence>
<accession>A0A256VNZ1</accession>
<evidence type="ECO:0000256" key="1">
    <source>
        <dbReference type="ARBA" id="ARBA00022603"/>
    </source>
</evidence>
<keyword evidence="3" id="KW-0949">S-adenosyl-L-methionine</keyword>
<proteinExistence type="predicted"/>
<feature type="domain" description="DNA methylase N-4/N-6" evidence="5">
    <location>
        <begin position="72"/>
        <end position="301"/>
    </location>
</feature>
<evidence type="ECO:0000259" key="5">
    <source>
        <dbReference type="Pfam" id="PF01555"/>
    </source>
</evidence>